<feature type="transmembrane region" description="Helical" evidence="1">
    <location>
        <begin position="191"/>
        <end position="210"/>
    </location>
</feature>
<comment type="caution">
    <text evidence="2">The sequence shown here is derived from an EMBL/GenBank/DDBJ whole genome shotgun (WGS) entry which is preliminary data.</text>
</comment>
<dbReference type="PANTHER" id="PTHR40115:SF1">
    <property type="entry name" value="INNER MEMBRANE PROTEIN WITH PEPSY TM HELIX"/>
    <property type="match status" value="1"/>
</dbReference>
<dbReference type="EMBL" id="BMKF01000003">
    <property type="protein sequence ID" value="GGB79845.1"/>
    <property type="molecule type" value="Genomic_DNA"/>
</dbReference>
<keyword evidence="1" id="KW-0472">Membrane</keyword>
<accession>A0ABQ1JVX6</accession>
<name>A0ABQ1JVX6_9PROT</name>
<keyword evidence="1" id="KW-1133">Transmembrane helix</keyword>
<feature type="transmembrane region" description="Helical" evidence="1">
    <location>
        <begin position="163"/>
        <end position="185"/>
    </location>
</feature>
<evidence type="ECO:0000313" key="2">
    <source>
        <dbReference type="EMBL" id="GGB79845.1"/>
    </source>
</evidence>
<dbReference type="Pfam" id="PF16357">
    <property type="entry name" value="PepSY_TM_like_2"/>
    <property type="match status" value="1"/>
</dbReference>
<sequence length="212" mass="23416">MLKTPEKNAVTTRRRFNKGAFYRQCRMLHAYLSAAAFVLLMFFALSGLLLNHPQWFSPERKALEPTVLQLDPATLEQALASEAPAQSLSDLIASQTSIVGDFQDADIDEVEGLLRFTGVKGSTDVFIDLETATAEVETSRANMTSIIHDLHRGKDAGVFWKRLIDVTSILILAMSLAGLILFFSLRFRLATSLKIMGGTVAVFVAMFVFLTP</sequence>
<feature type="transmembrane region" description="Helical" evidence="1">
    <location>
        <begin position="28"/>
        <end position="50"/>
    </location>
</feature>
<proteinExistence type="predicted"/>
<dbReference type="InterPro" id="IPR032307">
    <property type="entry name" value="PepSY_TM-like_2"/>
</dbReference>
<evidence type="ECO:0000256" key="1">
    <source>
        <dbReference type="SAM" id="Phobius"/>
    </source>
</evidence>
<dbReference type="Proteomes" id="UP000628854">
    <property type="component" value="Unassembled WGS sequence"/>
</dbReference>
<keyword evidence="3" id="KW-1185">Reference proteome</keyword>
<gene>
    <name evidence="2" type="ORF">GCM10011503_30740</name>
</gene>
<evidence type="ECO:0000313" key="3">
    <source>
        <dbReference type="Proteomes" id="UP000628854"/>
    </source>
</evidence>
<dbReference type="PANTHER" id="PTHR40115">
    <property type="entry name" value="INNER MEMBRANE PROTEIN WITH PEPSY TM HELIX"/>
    <property type="match status" value="1"/>
</dbReference>
<dbReference type="RefSeq" id="WP_084394413.1">
    <property type="nucleotide sequence ID" value="NZ_BMKF01000003.1"/>
</dbReference>
<organism evidence="2 3">
    <name type="scientific">Henriciella pelagia</name>
    <dbReference type="NCBI Taxonomy" id="1977912"/>
    <lineage>
        <taxon>Bacteria</taxon>
        <taxon>Pseudomonadati</taxon>
        <taxon>Pseudomonadota</taxon>
        <taxon>Alphaproteobacteria</taxon>
        <taxon>Hyphomonadales</taxon>
        <taxon>Hyphomonadaceae</taxon>
        <taxon>Henriciella</taxon>
    </lineage>
</organism>
<reference evidence="3" key="1">
    <citation type="journal article" date="2019" name="Int. J. Syst. Evol. Microbiol.">
        <title>The Global Catalogue of Microorganisms (GCM) 10K type strain sequencing project: providing services to taxonomists for standard genome sequencing and annotation.</title>
        <authorList>
            <consortium name="The Broad Institute Genomics Platform"/>
            <consortium name="The Broad Institute Genome Sequencing Center for Infectious Disease"/>
            <person name="Wu L."/>
            <person name="Ma J."/>
        </authorList>
    </citation>
    <scope>NUCLEOTIDE SEQUENCE [LARGE SCALE GENOMIC DNA]</scope>
    <source>
        <strain evidence="3">CGMCC 1.15928</strain>
    </source>
</reference>
<protein>
    <submittedName>
        <fullName evidence="2">Peptidase</fullName>
    </submittedName>
</protein>
<keyword evidence="1" id="KW-0812">Transmembrane</keyword>